<dbReference type="EMBL" id="JACGCM010001018">
    <property type="protein sequence ID" value="KAF6162644.1"/>
    <property type="molecule type" value="Genomic_DNA"/>
</dbReference>
<name>A0A7J7N6J2_9MAGN</name>
<dbReference type="Proteomes" id="UP000541444">
    <property type="component" value="Unassembled WGS sequence"/>
</dbReference>
<evidence type="ECO:0000313" key="1">
    <source>
        <dbReference type="EMBL" id="KAF6162644.1"/>
    </source>
</evidence>
<comment type="caution">
    <text evidence="1">The sequence shown here is derived from an EMBL/GenBank/DDBJ whole genome shotgun (WGS) entry which is preliminary data.</text>
</comment>
<keyword evidence="2" id="KW-1185">Reference proteome</keyword>
<organism evidence="1 2">
    <name type="scientific">Kingdonia uniflora</name>
    <dbReference type="NCBI Taxonomy" id="39325"/>
    <lineage>
        <taxon>Eukaryota</taxon>
        <taxon>Viridiplantae</taxon>
        <taxon>Streptophyta</taxon>
        <taxon>Embryophyta</taxon>
        <taxon>Tracheophyta</taxon>
        <taxon>Spermatophyta</taxon>
        <taxon>Magnoliopsida</taxon>
        <taxon>Ranunculales</taxon>
        <taxon>Circaeasteraceae</taxon>
        <taxon>Kingdonia</taxon>
    </lineage>
</organism>
<evidence type="ECO:0000313" key="2">
    <source>
        <dbReference type="Proteomes" id="UP000541444"/>
    </source>
</evidence>
<reference evidence="1 2" key="1">
    <citation type="journal article" date="2020" name="IScience">
        <title>Genome Sequencing of the Endangered Kingdonia uniflora (Circaeasteraceae, Ranunculales) Reveals Potential Mechanisms of Evolutionary Specialization.</title>
        <authorList>
            <person name="Sun Y."/>
            <person name="Deng T."/>
            <person name="Zhang A."/>
            <person name="Moore M.J."/>
            <person name="Landis J.B."/>
            <person name="Lin N."/>
            <person name="Zhang H."/>
            <person name="Zhang X."/>
            <person name="Huang J."/>
            <person name="Zhang X."/>
            <person name="Sun H."/>
            <person name="Wang H."/>
        </authorList>
    </citation>
    <scope>NUCLEOTIDE SEQUENCE [LARGE SCALE GENOMIC DNA]</scope>
    <source>
        <strain evidence="1">TB1705</strain>
        <tissue evidence="1">Leaf</tissue>
    </source>
</reference>
<proteinExistence type="predicted"/>
<feature type="non-terminal residue" evidence="1">
    <location>
        <position position="1"/>
    </location>
</feature>
<protein>
    <submittedName>
        <fullName evidence="1">Uncharacterized protein</fullName>
    </submittedName>
</protein>
<gene>
    <name evidence="1" type="ORF">GIB67_013258</name>
</gene>
<accession>A0A7J7N6J2</accession>
<sequence>VSLALLINKLISSLSIVERKSISDWTVRRGEENFEEVLEYEQLATAGLLIDPTWRLRVTTSDGSRSLPFRLHLPFSTSSKFLLLDISKVLLSRSNPTKLSNNSSGKLIFYNDTRILVHNNSTSISLYFNI</sequence>
<dbReference type="AlphaFoldDB" id="A0A7J7N6J2"/>